<gene>
    <name evidence="2" type="ORF">SARC_14675</name>
</gene>
<dbReference type="InterPro" id="IPR029039">
    <property type="entry name" value="Flavoprotein-like_sf"/>
</dbReference>
<organism evidence="2 3">
    <name type="scientific">Sphaeroforma arctica JP610</name>
    <dbReference type="NCBI Taxonomy" id="667725"/>
    <lineage>
        <taxon>Eukaryota</taxon>
        <taxon>Ichthyosporea</taxon>
        <taxon>Ichthyophonida</taxon>
        <taxon>Sphaeroforma</taxon>
    </lineage>
</organism>
<reference evidence="2 3" key="1">
    <citation type="submission" date="2011-02" db="EMBL/GenBank/DDBJ databases">
        <title>The Genome Sequence of Sphaeroforma arctica JP610.</title>
        <authorList>
            <consortium name="The Broad Institute Genome Sequencing Platform"/>
            <person name="Russ C."/>
            <person name="Cuomo C."/>
            <person name="Young S.K."/>
            <person name="Zeng Q."/>
            <person name="Gargeya S."/>
            <person name="Alvarado L."/>
            <person name="Berlin A."/>
            <person name="Chapman S.B."/>
            <person name="Chen Z."/>
            <person name="Freedman E."/>
            <person name="Gellesch M."/>
            <person name="Goldberg J."/>
            <person name="Griggs A."/>
            <person name="Gujja S."/>
            <person name="Heilman E."/>
            <person name="Heiman D."/>
            <person name="Howarth C."/>
            <person name="Mehta T."/>
            <person name="Neiman D."/>
            <person name="Pearson M."/>
            <person name="Roberts A."/>
            <person name="Saif S."/>
            <person name="Shea T."/>
            <person name="Shenoy N."/>
            <person name="Sisk P."/>
            <person name="Stolte C."/>
            <person name="Sykes S."/>
            <person name="White J."/>
            <person name="Yandava C."/>
            <person name="Burger G."/>
            <person name="Gray M.W."/>
            <person name="Holland P.W.H."/>
            <person name="King N."/>
            <person name="Lang F.B.F."/>
            <person name="Roger A.J."/>
            <person name="Ruiz-Trillo I."/>
            <person name="Haas B."/>
            <person name="Nusbaum C."/>
            <person name="Birren B."/>
        </authorList>
    </citation>
    <scope>NUCLEOTIDE SEQUENCE [LARGE SCALE GENOMIC DNA]</scope>
    <source>
        <strain evidence="2 3">JP610</strain>
    </source>
</reference>
<accession>A0A0L0F7S0</accession>
<dbReference type="SUPFAM" id="SSF52218">
    <property type="entry name" value="Flavoproteins"/>
    <property type="match status" value="1"/>
</dbReference>
<dbReference type="PANTHER" id="PTHR30543:SF21">
    <property type="entry name" value="NAD(P)H-DEPENDENT FMN REDUCTASE LOT6"/>
    <property type="match status" value="1"/>
</dbReference>
<dbReference type="Pfam" id="PF03358">
    <property type="entry name" value="FMN_red"/>
    <property type="match status" value="1"/>
</dbReference>
<dbReference type="GO" id="GO:0005829">
    <property type="term" value="C:cytosol"/>
    <property type="evidence" value="ECO:0007669"/>
    <property type="project" value="TreeGrafter"/>
</dbReference>
<dbReference type="AlphaFoldDB" id="A0A0L0F7S0"/>
<dbReference type="EMBL" id="KQ246539">
    <property type="protein sequence ID" value="KNC72765.1"/>
    <property type="molecule type" value="Genomic_DNA"/>
</dbReference>
<dbReference type="RefSeq" id="XP_014146667.1">
    <property type="nucleotide sequence ID" value="XM_014291192.1"/>
</dbReference>
<proteinExistence type="predicted"/>
<evidence type="ECO:0000259" key="1">
    <source>
        <dbReference type="Pfam" id="PF03358"/>
    </source>
</evidence>
<dbReference type="OrthoDB" id="68575at2759"/>
<dbReference type="PANTHER" id="PTHR30543">
    <property type="entry name" value="CHROMATE REDUCTASE"/>
    <property type="match status" value="1"/>
</dbReference>
<dbReference type="Gene3D" id="3.40.50.360">
    <property type="match status" value="1"/>
</dbReference>
<sequence length="75" mass="8089">MFILSIYIQGSAPAKVEELAKQIEASQGFVMVCPEYNHSASPALTNTIGHFGGSLFAWKPSAIVTYSIGQWGGQR</sequence>
<protein>
    <recommendedName>
        <fullName evidence="1">NADPH-dependent FMN reductase-like domain-containing protein</fullName>
    </recommendedName>
</protein>
<dbReference type="GeneID" id="25915179"/>
<evidence type="ECO:0000313" key="2">
    <source>
        <dbReference type="EMBL" id="KNC72765.1"/>
    </source>
</evidence>
<dbReference type="Proteomes" id="UP000054560">
    <property type="component" value="Unassembled WGS sequence"/>
</dbReference>
<dbReference type="STRING" id="667725.A0A0L0F7S0"/>
<dbReference type="InterPro" id="IPR050712">
    <property type="entry name" value="NAD(P)H-dep_reductase"/>
</dbReference>
<dbReference type="InterPro" id="IPR005025">
    <property type="entry name" value="FMN_Rdtase-like_dom"/>
</dbReference>
<feature type="non-terminal residue" evidence="2">
    <location>
        <position position="75"/>
    </location>
</feature>
<feature type="domain" description="NADPH-dependent FMN reductase-like" evidence="1">
    <location>
        <begin position="11"/>
        <end position="75"/>
    </location>
</feature>
<dbReference type="GO" id="GO:0016491">
    <property type="term" value="F:oxidoreductase activity"/>
    <property type="evidence" value="ECO:0007669"/>
    <property type="project" value="InterPro"/>
</dbReference>
<dbReference type="GO" id="GO:0010181">
    <property type="term" value="F:FMN binding"/>
    <property type="evidence" value="ECO:0007669"/>
    <property type="project" value="TreeGrafter"/>
</dbReference>
<evidence type="ECO:0000313" key="3">
    <source>
        <dbReference type="Proteomes" id="UP000054560"/>
    </source>
</evidence>
<keyword evidence="3" id="KW-1185">Reference proteome</keyword>
<name>A0A0L0F7S0_9EUKA</name>